<feature type="domain" description="Spore germination protein N-terminal" evidence="9">
    <location>
        <begin position="19"/>
        <end position="188"/>
    </location>
</feature>
<evidence type="ECO:0000256" key="6">
    <source>
        <dbReference type="ARBA" id="ARBA00023139"/>
    </source>
</evidence>
<dbReference type="PANTHER" id="PTHR35789">
    <property type="entry name" value="SPORE GERMINATION PROTEIN B3"/>
    <property type="match status" value="1"/>
</dbReference>
<feature type="domain" description="Spore germination GerAC-like C-terminal" evidence="8">
    <location>
        <begin position="200"/>
        <end position="363"/>
    </location>
</feature>
<dbReference type="InterPro" id="IPR046953">
    <property type="entry name" value="Spore_GerAC-like_C"/>
</dbReference>
<evidence type="ECO:0000313" key="11">
    <source>
        <dbReference type="Proteomes" id="UP001519887"/>
    </source>
</evidence>
<organism evidence="10 11">
    <name type="scientific">Paenibacillus sepulcri</name>
    <dbReference type="NCBI Taxonomy" id="359917"/>
    <lineage>
        <taxon>Bacteria</taxon>
        <taxon>Bacillati</taxon>
        <taxon>Bacillota</taxon>
        <taxon>Bacilli</taxon>
        <taxon>Bacillales</taxon>
        <taxon>Paenibacillaceae</taxon>
        <taxon>Paenibacillus</taxon>
    </lineage>
</organism>
<evidence type="ECO:0000256" key="5">
    <source>
        <dbReference type="ARBA" id="ARBA00023136"/>
    </source>
</evidence>
<dbReference type="InterPro" id="IPR057336">
    <property type="entry name" value="GerAC_N"/>
</dbReference>
<dbReference type="NCBIfam" id="TIGR02887">
    <property type="entry name" value="spore_ger_x_C"/>
    <property type="match status" value="1"/>
</dbReference>
<proteinExistence type="inferred from homology"/>
<evidence type="ECO:0000256" key="3">
    <source>
        <dbReference type="ARBA" id="ARBA00022544"/>
    </source>
</evidence>
<evidence type="ECO:0000256" key="4">
    <source>
        <dbReference type="ARBA" id="ARBA00022729"/>
    </source>
</evidence>
<comment type="caution">
    <text evidence="10">The sequence shown here is derived from an EMBL/GenBank/DDBJ whole genome shotgun (WGS) entry which is preliminary data.</text>
</comment>
<reference evidence="10 11" key="1">
    <citation type="submission" date="2021-07" db="EMBL/GenBank/DDBJ databases">
        <title>Paenibacillus radiodurans sp. nov., isolated from the southeastern edge of Tengger Desert.</title>
        <authorList>
            <person name="Zhang G."/>
        </authorList>
    </citation>
    <scope>NUCLEOTIDE SEQUENCE [LARGE SCALE GENOMIC DNA]</scope>
    <source>
        <strain evidence="10 11">CCM 7311</strain>
    </source>
</reference>
<dbReference type="Gene3D" id="3.30.300.210">
    <property type="entry name" value="Nutrient germinant receptor protein C, domain 3"/>
    <property type="match status" value="1"/>
</dbReference>
<dbReference type="Gene3D" id="6.20.190.10">
    <property type="entry name" value="Nutrient germinant receptor protein C, domain 1"/>
    <property type="match status" value="1"/>
</dbReference>
<dbReference type="RefSeq" id="WP_210039326.1">
    <property type="nucleotide sequence ID" value="NZ_JBHLVU010000005.1"/>
</dbReference>
<dbReference type="InterPro" id="IPR038501">
    <property type="entry name" value="Spore_GerAC_C_sf"/>
</dbReference>
<evidence type="ECO:0000259" key="8">
    <source>
        <dbReference type="Pfam" id="PF05504"/>
    </source>
</evidence>
<dbReference type="Proteomes" id="UP001519887">
    <property type="component" value="Unassembled WGS sequence"/>
</dbReference>
<dbReference type="Pfam" id="PF05504">
    <property type="entry name" value="Spore_GerAC"/>
    <property type="match status" value="1"/>
</dbReference>
<name>A0ABS7BZE4_9BACL</name>
<dbReference type="PANTHER" id="PTHR35789:SF1">
    <property type="entry name" value="SPORE GERMINATION PROTEIN B3"/>
    <property type="match status" value="1"/>
</dbReference>
<dbReference type="PROSITE" id="PS51257">
    <property type="entry name" value="PROKAR_LIPOPROTEIN"/>
    <property type="match status" value="1"/>
</dbReference>
<evidence type="ECO:0000256" key="7">
    <source>
        <dbReference type="ARBA" id="ARBA00023288"/>
    </source>
</evidence>
<dbReference type="Pfam" id="PF25198">
    <property type="entry name" value="Spore_GerAC_N"/>
    <property type="match status" value="1"/>
</dbReference>
<evidence type="ECO:0000259" key="9">
    <source>
        <dbReference type="Pfam" id="PF25198"/>
    </source>
</evidence>
<dbReference type="EMBL" id="JAHZIK010000143">
    <property type="protein sequence ID" value="MBW7454009.1"/>
    <property type="molecule type" value="Genomic_DNA"/>
</dbReference>
<keyword evidence="6" id="KW-0564">Palmitate</keyword>
<keyword evidence="7" id="KW-0449">Lipoprotein</keyword>
<evidence type="ECO:0000313" key="10">
    <source>
        <dbReference type="EMBL" id="MBW7454009.1"/>
    </source>
</evidence>
<keyword evidence="11" id="KW-1185">Reference proteome</keyword>
<keyword evidence="4" id="KW-0732">Signal</keyword>
<accession>A0ABS7BZE4</accession>
<keyword evidence="3" id="KW-0309">Germination</keyword>
<comment type="similarity">
    <text evidence="2">Belongs to the GerABKC lipoprotein family.</text>
</comment>
<keyword evidence="5" id="KW-0472">Membrane</keyword>
<sequence length="375" mass="42237">MRWIALLLCACLLGGCSGKELIERGFILGVALDLDENDNLILTSQFYKPSRGETDPSGSYVNIRTGGSTMFDAARNITMRLGRKAQWSHMQTILVGEKMVKSERWKEVLDFFYRDDEPRLTTRIAVTKGDASSYLYAKPYMETTISRQTHEVEGSSYYYSGKTIQMSLLDLRLELDSAVETAVLPYMTFDDVPRKNPYFKGAAVVNKNKMIELLKANEVEAYHMLKNTYREGIIVLPCGESDKGDSIEVVSFHTKLSTRLKQGIPQVHAAIKVNVTVRELICHSLATTAEAYAYQGEIVKQIEKQLTSFTQAMKKSKIDLLGIGNGIHQHHPREWETMKKDWGDHLKQAEFKFDIKVSLSNTGLEDGKSALDEGG</sequence>
<evidence type="ECO:0000256" key="1">
    <source>
        <dbReference type="ARBA" id="ARBA00004635"/>
    </source>
</evidence>
<gene>
    <name evidence="10" type="ORF">K0U00_08155</name>
</gene>
<evidence type="ECO:0000256" key="2">
    <source>
        <dbReference type="ARBA" id="ARBA00007886"/>
    </source>
</evidence>
<dbReference type="InterPro" id="IPR008844">
    <property type="entry name" value="Spore_GerAC-like"/>
</dbReference>
<comment type="subcellular location">
    <subcellularLocation>
        <location evidence="1">Membrane</location>
        <topology evidence="1">Lipid-anchor</topology>
    </subcellularLocation>
</comment>
<protein>
    <submittedName>
        <fullName evidence="10">Ger(X)C family spore germination protein</fullName>
    </submittedName>
</protein>